<accession>A0A9W8ITW8</accession>
<evidence type="ECO:0000313" key="2">
    <source>
        <dbReference type="EMBL" id="KAJ2922635.1"/>
    </source>
</evidence>
<feature type="region of interest" description="Disordered" evidence="1">
    <location>
        <begin position="802"/>
        <end position="911"/>
    </location>
</feature>
<feature type="compositionally biased region" description="Polar residues" evidence="1">
    <location>
        <begin position="465"/>
        <end position="493"/>
    </location>
</feature>
<feature type="compositionally biased region" description="Basic and acidic residues" evidence="1">
    <location>
        <begin position="837"/>
        <end position="878"/>
    </location>
</feature>
<feature type="compositionally biased region" description="Basic and acidic residues" evidence="1">
    <location>
        <begin position="300"/>
        <end position="355"/>
    </location>
</feature>
<keyword evidence="3" id="KW-1185">Reference proteome</keyword>
<feature type="region of interest" description="Disordered" evidence="1">
    <location>
        <begin position="456"/>
        <end position="676"/>
    </location>
</feature>
<organism evidence="2 3">
    <name type="scientific">Candolleomyces eurysporus</name>
    <dbReference type="NCBI Taxonomy" id="2828524"/>
    <lineage>
        <taxon>Eukaryota</taxon>
        <taxon>Fungi</taxon>
        <taxon>Dikarya</taxon>
        <taxon>Basidiomycota</taxon>
        <taxon>Agaricomycotina</taxon>
        <taxon>Agaricomycetes</taxon>
        <taxon>Agaricomycetidae</taxon>
        <taxon>Agaricales</taxon>
        <taxon>Agaricineae</taxon>
        <taxon>Psathyrellaceae</taxon>
        <taxon>Candolleomyces</taxon>
    </lineage>
</organism>
<feature type="compositionally biased region" description="Polar residues" evidence="1">
    <location>
        <begin position="1"/>
        <end position="19"/>
    </location>
</feature>
<dbReference type="AlphaFoldDB" id="A0A9W8ITW8"/>
<feature type="compositionally biased region" description="Basic and acidic residues" evidence="1">
    <location>
        <begin position="396"/>
        <end position="416"/>
    </location>
</feature>
<evidence type="ECO:0000256" key="1">
    <source>
        <dbReference type="SAM" id="MobiDB-lite"/>
    </source>
</evidence>
<feature type="non-terminal residue" evidence="2">
    <location>
        <position position="942"/>
    </location>
</feature>
<feature type="compositionally biased region" description="Basic and acidic residues" evidence="1">
    <location>
        <begin position="628"/>
        <end position="658"/>
    </location>
</feature>
<feature type="region of interest" description="Disordered" evidence="1">
    <location>
        <begin position="181"/>
        <end position="359"/>
    </location>
</feature>
<feature type="compositionally biased region" description="Basic and acidic residues" evidence="1">
    <location>
        <begin position="808"/>
        <end position="822"/>
    </location>
</feature>
<reference evidence="2" key="1">
    <citation type="submission" date="2022-06" db="EMBL/GenBank/DDBJ databases">
        <title>Genome Sequence of Candolleomyces eurysporus.</title>
        <authorList>
            <person name="Buettner E."/>
        </authorList>
    </citation>
    <scope>NUCLEOTIDE SEQUENCE</scope>
    <source>
        <strain evidence="2">VTCC 930004</strain>
    </source>
</reference>
<name>A0A9W8ITW8_9AGAR</name>
<evidence type="ECO:0000313" key="3">
    <source>
        <dbReference type="Proteomes" id="UP001140091"/>
    </source>
</evidence>
<feature type="region of interest" description="Disordered" evidence="1">
    <location>
        <begin position="396"/>
        <end position="428"/>
    </location>
</feature>
<feature type="region of interest" description="Disordered" evidence="1">
    <location>
        <begin position="1"/>
        <end position="30"/>
    </location>
</feature>
<gene>
    <name evidence="2" type="ORF">H1R20_g14468</name>
</gene>
<feature type="compositionally biased region" description="Basic and acidic residues" evidence="1">
    <location>
        <begin position="218"/>
        <end position="236"/>
    </location>
</feature>
<feature type="compositionally biased region" description="Basic and acidic residues" evidence="1">
    <location>
        <begin position="583"/>
        <end position="593"/>
    </location>
</feature>
<feature type="compositionally biased region" description="Basic and acidic residues" evidence="1">
    <location>
        <begin position="509"/>
        <end position="576"/>
    </location>
</feature>
<feature type="compositionally biased region" description="Polar residues" evidence="1">
    <location>
        <begin position="616"/>
        <end position="627"/>
    </location>
</feature>
<sequence>MQASLPTTSQSGRATTGFPTNAAGVDMTDVEPSDNWKNDLLKRIQGELAFVVKDAKNQLQENIRRNPETRDILLADHRSIMDNLHRLAVEEFWEELELEREERSWAMGISSRINCMDPLLREEQELIYHQIMQSEGEPVPDWALDAAYRGPQEQAAESRLLQQTVPEPTAVQTGAVPFLPRYEIPPLPPNMPPPPPRPSASASSQRVPTTPIRGHSYYRRDYNNENGPLDRKDREWGAATSKTPRVALGGMDSSVTMGSGRPLAAQPTLHADESRNPYRHSAQFGQMRRPVEDQSFSRASEIEEKRKSGETERQRAEKERERDMEHRKGVKEEEIRLGRIKREQESRRPDEERERRRLRKVHQAAPLCAASVDITNLESNNANGAREEWSVRLRKERKEQEEARRLNEESKHKQMQKEAPQGLDCKRPAVMRPQLGEAANEFDNSRKISALSYYSSRMPVMSTRPAPSTLLSSRSINRPSTVEQHNTAYSPPTGSVKGKVASPPPPKILDPRELHRLKGESEQKKPRVAQEGERDKQPERELEREQGPGQGREPERRETEREQEIEPPREKEKEQLEAQVPGEQERENRETEKSLQPLTGAGEKVEDAPKLALQAESKQLTEAQPESSKLDHQTEEADKLESELPAEHCEVEGQHKQPSEPQPAQRKEEQNEEMPAATVQLERGEQNGVNVPVLELTNQWKATLKSRIDEEIGVLIQRNTQWFKENVSKAKEGERRHLQTELENIRCSLNVLRSLTLEMLNGDVAEMVILVERESKGEGEAITVDIAKEAGGEYKEEGAVMCVQAPGPKKEPPAIDPGRTEEDSTSPGIEPGTDAEAPARNDERLEKDVEGPAKDIKEPTEDAEEPTKNTDEPTKNTEEPAMEDTGNGEVMPLDPSKNAFASKPRGGGQRVSPLANAHHFVIHHATFINSETANISTPIHGM</sequence>
<dbReference type="EMBL" id="JANBPK010001481">
    <property type="protein sequence ID" value="KAJ2922635.1"/>
    <property type="molecule type" value="Genomic_DNA"/>
</dbReference>
<comment type="caution">
    <text evidence="2">The sequence shown here is derived from an EMBL/GenBank/DDBJ whole genome shotgun (WGS) entry which is preliminary data.</text>
</comment>
<protein>
    <submittedName>
        <fullName evidence="2">Uncharacterized protein</fullName>
    </submittedName>
</protein>
<feature type="compositionally biased region" description="Pro residues" evidence="1">
    <location>
        <begin position="183"/>
        <end position="198"/>
    </location>
</feature>
<dbReference type="OrthoDB" id="2723779at2759"/>
<dbReference type="Proteomes" id="UP001140091">
    <property type="component" value="Unassembled WGS sequence"/>
</dbReference>
<proteinExistence type="predicted"/>